<dbReference type="AlphaFoldDB" id="A0A1Z4LUY1"/>
<feature type="domain" description="CobQ/CobB/MinD/ParA nucleotide binding" evidence="1">
    <location>
        <begin position="17"/>
        <end position="201"/>
    </location>
</feature>
<name>A0A1Z4LUY1_9CYAN</name>
<dbReference type="Proteomes" id="UP000218418">
    <property type="component" value="Chromosome"/>
</dbReference>
<evidence type="ECO:0000313" key="3">
    <source>
        <dbReference type="Proteomes" id="UP000218418"/>
    </source>
</evidence>
<evidence type="ECO:0000313" key="2">
    <source>
        <dbReference type="EMBL" id="BAY85039.1"/>
    </source>
</evidence>
<organism evidence="2 3">
    <name type="scientific">Calothrix parasitica NIES-267</name>
    <dbReference type="NCBI Taxonomy" id="1973488"/>
    <lineage>
        <taxon>Bacteria</taxon>
        <taxon>Bacillati</taxon>
        <taxon>Cyanobacteriota</taxon>
        <taxon>Cyanophyceae</taxon>
        <taxon>Nostocales</taxon>
        <taxon>Calotrichaceae</taxon>
        <taxon>Calothrix</taxon>
    </lineage>
</organism>
<dbReference type="EMBL" id="AP018227">
    <property type="protein sequence ID" value="BAY85039.1"/>
    <property type="molecule type" value="Genomic_DNA"/>
</dbReference>
<dbReference type="OrthoDB" id="504500at2"/>
<reference evidence="2 3" key="1">
    <citation type="submission" date="2017-06" db="EMBL/GenBank/DDBJ databases">
        <title>Genome sequencing of cyanobaciteial culture collection at National Institute for Environmental Studies (NIES).</title>
        <authorList>
            <person name="Hirose Y."/>
            <person name="Shimura Y."/>
            <person name="Fujisawa T."/>
            <person name="Nakamura Y."/>
            <person name="Kawachi M."/>
        </authorList>
    </citation>
    <scope>NUCLEOTIDE SEQUENCE [LARGE SCALE GENOMIC DNA]</scope>
    <source>
        <strain evidence="2 3">NIES-267</strain>
    </source>
</reference>
<dbReference type="InterPro" id="IPR027417">
    <property type="entry name" value="P-loop_NTPase"/>
</dbReference>
<protein>
    <recommendedName>
        <fullName evidence="1">CobQ/CobB/MinD/ParA nucleotide binding domain-containing protein</fullName>
    </recommendedName>
</protein>
<evidence type="ECO:0000259" key="1">
    <source>
        <dbReference type="Pfam" id="PF01656"/>
    </source>
</evidence>
<dbReference type="Gene3D" id="3.40.50.300">
    <property type="entry name" value="P-loop containing nucleotide triphosphate hydrolases"/>
    <property type="match status" value="1"/>
</dbReference>
<dbReference type="SUPFAM" id="SSF52540">
    <property type="entry name" value="P-loop containing nucleoside triphosphate hydrolases"/>
    <property type="match status" value="1"/>
</dbReference>
<proteinExistence type="predicted"/>
<dbReference type="Pfam" id="PF01656">
    <property type="entry name" value="CbiA"/>
    <property type="match status" value="1"/>
</dbReference>
<gene>
    <name evidence="2" type="ORF">NIES267_45370</name>
</gene>
<sequence>MTINTVNASSNQELVIALMGKGGTGKTFTSLGLIQSLRNLGKAMIVADADTNRSLSRYLAGHYLGYGEEELKQLPQITLAEQDFYEFQQLDSEQLYRDFYGTTFDRVKNFSVEPPDSFTQKYIKSLDEKLALMSVGTSALRKEELYSNRCSHATLNPLKAWLALSTNGIVLADCGGGEDVGRFGLPIGAHVVVVVVEATPDSIAISEDIRAIDEELGIPVVYVLNKCLNQFPEVEAFEAEHQDTIVGKIPFIPTIYGKNPLEVFDEIEPIFNPIIEKILSQKLSSPEQRWQRVLRWQKRLQQQMEMKKSQSFSIIS</sequence>
<keyword evidence="3" id="KW-1185">Reference proteome</keyword>
<accession>A0A1Z4LUY1</accession>
<dbReference type="InterPro" id="IPR002586">
    <property type="entry name" value="CobQ/CobB/MinD/ParA_Nub-bd_dom"/>
</dbReference>